<dbReference type="Pfam" id="PF02153">
    <property type="entry name" value="PDH_N"/>
    <property type="match status" value="1"/>
</dbReference>
<accession>A0A4S2F048</accession>
<dbReference type="EMBL" id="SRYE01000003">
    <property type="protein sequence ID" value="TGY62055.1"/>
    <property type="molecule type" value="Genomic_DNA"/>
</dbReference>
<dbReference type="AlphaFoldDB" id="A0A4S2F048"/>
<dbReference type="InterPro" id="IPR036291">
    <property type="entry name" value="NAD(P)-bd_dom_sf"/>
</dbReference>
<feature type="domain" description="Prephenate/arogenate dehydrogenase" evidence="3">
    <location>
        <begin position="5"/>
        <end position="283"/>
    </location>
</feature>
<dbReference type="Gene3D" id="3.40.50.720">
    <property type="entry name" value="NAD(P)-binding Rossmann-like Domain"/>
    <property type="match status" value="1"/>
</dbReference>
<dbReference type="SUPFAM" id="SSF48179">
    <property type="entry name" value="6-phosphogluconate dehydrogenase C-terminal domain-like"/>
    <property type="match status" value="1"/>
</dbReference>
<reference evidence="4 5" key="1">
    <citation type="submission" date="2019-04" db="EMBL/GenBank/DDBJ databases">
        <title>Microbes associate with the intestines of laboratory mice.</title>
        <authorList>
            <person name="Navarre W."/>
            <person name="Wong E."/>
            <person name="Huang K."/>
            <person name="Tropini C."/>
            <person name="Ng K."/>
            <person name="Yu B."/>
        </authorList>
    </citation>
    <scope>NUCLEOTIDE SEQUENCE [LARGE SCALE GENOMIC DNA]</scope>
    <source>
        <strain evidence="4 5">NM07_P-09</strain>
    </source>
</reference>
<evidence type="ECO:0000256" key="2">
    <source>
        <dbReference type="ARBA" id="ARBA00023002"/>
    </source>
</evidence>
<proteinExistence type="inferred from homology"/>
<comment type="caution">
    <text evidence="4">The sequence shown here is derived from an EMBL/GenBank/DDBJ whole genome shotgun (WGS) entry which is preliminary data.</text>
</comment>
<dbReference type="Pfam" id="PF20463">
    <property type="entry name" value="PDH_C"/>
    <property type="match status" value="1"/>
</dbReference>
<dbReference type="GO" id="GO:0070403">
    <property type="term" value="F:NAD+ binding"/>
    <property type="evidence" value="ECO:0007669"/>
    <property type="project" value="InterPro"/>
</dbReference>
<dbReference type="RefSeq" id="WP_136012538.1">
    <property type="nucleotide sequence ID" value="NZ_SRYE01000003.1"/>
</dbReference>
<dbReference type="Proteomes" id="UP000310263">
    <property type="component" value="Unassembled WGS sequence"/>
</dbReference>
<dbReference type="PANTHER" id="PTHR21363:SF0">
    <property type="entry name" value="PREPHENATE DEHYDROGENASE [NADP(+)]"/>
    <property type="match status" value="1"/>
</dbReference>
<dbReference type="PROSITE" id="PS51176">
    <property type="entry name" value="PDH_ADH"/>
    <property type="match status" value="1"/>
</dbReference>
<dbReference type="InterPro" id="IPR008927">
    <property type="entry name" value="6-PGluconate_DH-like_C_sf"/>
</dbReference>
<keyword evidence="2" id="KW-0560">Oxidoreductase</keyword>
<evidence type="ECO:0000256" key="1">
    <source>
        <dbReference type="ARBA" id="ARBA00007964"/>
    </source>
</evidence>
<dbReference type="Gene3D" id="1.10.3660.10">
    <property type="entry name" value="6-phosphogluconate dehydrogenase C-terminal like domain"/>
    <property type="match status" value="1"/>
</dbReference>
<dbReference type="InterPro" id="IPR046825">
    <property type="entry name" value="PDH_C"/>
</dbReference>
<sequence length="283" mass="30668">MIEPGRIGIVGLGLIGGSFARALYRGPGEVYAWNRNRDVLEMAAIDAIDGELTDEIVGTCELIILTTYPAHSLAWFKEHAHLISPEAIVIDACGTKRKLCQEAQEIAASHNLTFVGAHPMAGTQYSGFGHAKATLFEGAPLVLCPPEMEDLEKLDLLHRIRDLLAPCGFASATVTTPEEHDRIIAYTSQLAHVVSSAYVKSPTALEQKGFSAGSWRDLTRVASLNAPMWSELFLENADYLVAEVDEVITHLQEYRDVLAAGDGVKLEALLDAGTAQKQKADAQ</sequence>
<dbReference type="InterPro" id="IPR046826">
    <property type="entry name" value="PDH_N"/>
</dbReference>
<protein>
    <submittedName>
        <fullName evidence="4">Prephenate dehydrogenase/arogenate dehydrogenase family protein</fullName>
    </submittedName>
</protein>
<dbReference type="GO" id="GO:0004665">
    <property type="term" value="F:prephenate dehydrogenase (NADP+) activity"/>
    <property type="evidence" value="ECO:0007669"/>
    <property type="project" value="InterPro"/>
</dbReference>
<dbReference type="SUPFAM" id="SSF51735">
    <property type="entry name" value="NAD(P)-binding Rossmann-fold domains"/>
    <property type="match status" value="1"/>
</dbReference>
<dbReference type="OrthoDB" id="9802008at2"/>
<dbReference type="GO" id="GO:0008977">
    <property type="term" value="F:prephenate dehydrogenase (NAD+) activity"/>
    <property type="evidence" value="ECO:0007669"/>
    <property type="project" value="InterPro"/>
</dbReference>
<keyword evidence="5" id="KW-1185">Reference proteome</keyword>
<evidence type="ECO:0000313" key="4">
    <source>
        <dbReference type="EMBL" id="TGY62055.1"/>
    </source>
</evidence>
<dbReference type="InterPro" id="IPR050812">
    <property type="entry name" value="Preph/Arog_dehydrog"/>
</dbReference>
<dbReference type="GO" id="GO:0006571">
    <property type="term" value="P:tyrosine biosynthetic process"/>
    <property type="evidence" value="ECO:0007669"/>
    <property type="project" value="InterPro"/>
</dbReference>
<comment type="similarity">
    <text evidence="1">Belongs to the prephenate/arogenate dehydrogenase family.</text>
</comment>
<evidence type="ECO:0000313" key="5">
    <source>
        <dbReference type="Proteomes" id="UP000310263"/>
    </source>
</evidence>
<gene>
    <name evidence="4" type="ORF">E5334_05095</name>
</gene>
<organism evidence="4 5">
    <name type="scientific">Muricaecibacterium torontonense</name>
    <dbReference type="NCBI Taxonomy" id="3032871"/>
    <lineage>
        <taxon>Bacteria</taxon>
        <taxon>Bacillati</taxon>
        <taxon>Actinomycetota</taxon>
        <taxon>Coriobacteriia</taxon>
        <taxon>Coriobacteriales</taxon>
        <taxon>Atopobiaceae</taxon>
        <taxon>Muricaecibacterium</taxon>
    </lineage>
</organism>
<evidence type="ECO:0000259" key="3">
    <source>
        <dbReference type="PROSITE" id="PS51176"/>
    </source>
</evidence>
<dbReference type="PANTHER" id="PTHR21363">
    <property type="entry name" value="PREPHENATE DEHYDROGENASE"/>
    <property type="match status" value="1"/>
</dbReference>
<name>A0A4S2F048_9ACTN</name>
<dbReference type="InterPro" id="IPR003099">
    <property type="entry name" value="Prephen_DH"/>
</dbReference>